<evidence type="ECO:0000313" key="2">
    <source>
        <dbReference type="EMBL" id="MFC0079903.1"/>
    </source>
</evidence>
<evidence type="ECO:0008006" key="4">
    <source>
        <dbReference type="Google" id="ProtNLM"/>
    </source>
</evidence>
<organism evidence="2 3">
    <name type="scientific">Flavobacterium procerum</name>
    <dbReference type="NCBI Taxonomy" id="1455569"/>
    <lineage>
        <taxon>Bacteria</taxon>
        <taxon>Pseudomonadati</taxon>
        <taxon>Bacteroidota</taxon>
        <taxon>Flavobacteriia</taxon>
        <taxon>Flavobacteriales</taxon>
        <taxon>Flavobacteriaceae</taxon>
        <taxon>Flavobacterium</taxon>
    </lineage>
</organism>
<evidence type="ECO:0000256" key="1">
    <source>
        <dbReference type="SAM" id="SignalP"/>
    </source>
</evidence>
<name>A0ABV6BY03_9FLAO</name>
<keyword evidence="1" id="KW-0732">Signal</keyword>
<evidence type="ECO:0000313" key="3">
    <source>
        <dbReference type="Proteomes" id="UP001589734"/>
    </source>
</evidence>
<dbReference type="Proteomes" id="UP001589734">
    <property type="component" value="Unassembled WGS sequence"/>
</dbReference>
<protein>
    <recommendedName>
        <fullName evidence="4">Lipoprotein</fullName>
    </recommendedName>
</protein>
<dbReference type="PROSITE" id="PS51257">
    <property type="entry name" value="PROKAR_LIPOPROTEIN"/>
    <property type="match status" value="1"/>
</dbReference>
<proteinExistence type="predicted"/>
<gene>
    <name evidence="2" type="ORF">ACFFLS_22855</name>
</gene>
<keyword evidence="3" id="KW-1185">Reference proteome</keyword>
<accession>A0ABV6BY03</accession>
<comment type="caution">
    <text evidence="2">The sequence shown here is derived from an EMBL/GenBank/DDBJ whole genome shotgun (WGS) entry which is preliminary data.</text>
</comment>
<dbReference type="EMBL" id="JBHLYW010000029">
    <property type="protein sequence ID" value="MFC0079903.1"/>
    <property type="molecule type" value="Genomic_DNA"/>
</dbReference>
<dbReference type="RefSeq" id="WP_379683096.1">
    <property type="nucleotide sequence ID" value="NZ_JBHLYW010000029.1"/>
</dbReference>
<reference evidence="2 3" key="1">
    <citation type="submission" date="2024-09" db="EMBL/GenBank/DDBJ databases">
        <authorList>
            <person name="Sun Q."/>
            <person name="Mori K."/>
        </authorList>
    </citation>
    <scope>NUCLEOTIDE SEQUENCE [LARGE SCALE GENOMIC DNA]</scope>
    <source>
        <strain evidence="2 3">CGMCC 1.12926</strain>
    </source>
</reference>
<feature type="signal peptide" evidence="1">
    <location>
        <begin position="1"/>
        <end position="25"/>
    </location>
</feature>
<feature type="chain" id="PRO_5047302338" description="Lipoprotein" evidence="1">
    <location>
        <begin position="26"/>
        <end position="209"/>
    </location>
</feature>
<sequence length="209" mass="23331">MKNKNMLKPVILSALLLLVSCSKKSKTEDNPEILKKDSAIIETQISLTQPKQTSNLLVGERIEGDFDGNGKNEFAFVTKTKEGTGNPIEDGTPDEYTISFSDASLKSIIIGCCEVQLINEGDLNQDGKDEFSVFQAPMNGCTYSLTTYSLQNSDWKQVIEPFLIPTGCDGFSFEDLQNRIFIENNIVYKLETDINDESLKLVKKKINLK</sequence>